<evidence type="ECO:0000313" key="4">
    <source>
        <dbReference type="Proteomes" id="UP000819052"/>
    </source>
</evidence>
<feature type="transmembrane region" description="Helical" evidence="1">
    <location>
        <begin position="12"/>
        <end position="35"/>
    </location>
</feature>
<gene>
    <name evidence="3" type="ORF">F1609_05390</name>
</gene>
<evidence type="ECO:0000256" key="1">
    <source>
        <dbReference type="SAM" id="Phobius"/>
    </source>
</evidence>
<keyword evidence="1" id="KW-0472">Membrane</keyword>
<dbReference type="InterPro" id="IPR047347">
    <property type="entry name" value="YvaQ-like_sensor"/>
</dbReference>
<organism evidence="3 4">
    <name type="scientific">Massilia aquatica</name>
    <dbReference type="NCBI Taxonomy" id="2609000"/>
    <lineage>
        <taxon>Bacteria</taxon>
        <taxon>Pseudomonadati</taxon>
        <taxon>Pseudomonadota</taxon>
        <taxon>Betaproteobacteria</taxon>
        <taxon>Burkholderiales</taxon>
        <taxon>Oxalobacteraceae</taxon>
        <taxon>Telluria group</taxon>
        <taxon>Massilia</taxon>
    </lineage>
</organism>
<dbReference type="Pfam" id="PF12729">
    <property type="entry name" value="4HB_MCP_1"/>
    <property type="match status" value="1"/>
</dbReference>
<feature type="domain" description="Chemotaxis methyl-accepting receptor HlyB-like 4HB MCP" evidence="2">
    <location>
        <begin position="5"/>
        <end position="127"/>
    </location>
</feature>
<proteinExistence type="predicted"/>
<evidence type="ECO:0000313" key="3">
    <source>
        <dbReference type="EMBL" id="NHZ39604.1"/>
    </source>
</evidence>
<name>A0ABX0M7N2_9BURK</name>
<evidence type="ECO:0000259" key="2">
    <source>
        <dbReference type="Pfam" id="PF12729"/>
    </source>
</evidence>
<accession>A0ABX0M7N2</accession>
<dbReference type="EMBL" id="VVIW01000002">
    <property type="protein sequence ID" value="NHZ39604.1"/>
    <property type="molecule type" value="Genomic_DNA"/>
</dbReference>
<protein>
    <recommendedName>
        <fullName evidence="2">Chemotaxis methyl-accepting receptor HlyB-like 4HB MCP domain-containing protein</fullName>
    </recommendedName>
</protein>
<reference evidence="3 4" key="1">
    <citation type="submission" date="2019-09" db="EMBL/GenBank/DDBJ databases">
        <title>Taxonomy of Antarctic Massilia spp.: description of Massilia rubra sp. nov., Massilia aquatica sp. nov., Massilia mucilaginosa sp. nov., Massilia frigida sp. nov. isolated from streams, lakes and regoliths.</title>
        <authorList>
            <person name="Holochova P."/>
            <person name="Sedlacek I."/>
            <person name="Kralova S."/>
            <person name="Maslanova I."/>
            <person name="Busse H.-J."/>
            <person name="Stankova E."/>
            <person name="Vrbovska V."/>
            <person name="Kovarovic V."/>
            <person name="Bartak M."/>
            <person name="Svec P."/>
            <person name="Pantucek R."/>
        </authorList>
    </citation>
    <scope>NUCLEOTIDE SEQUENCE [LARGE SCALE GENOMIC DNA]</scope>
    <source>
        <strain evidence="3 4">CCM 8693</strain>
    </source>
</reference>
<comment type="caution">
    <text evidence="3">The sequence shown here is derived from an EMBL/GenBank/DDBJ whole genome shotgun (WGS) entry which is preliminary data.</text>
</comment>
<dbReference type="RefSeq" id="WP_167075429.1">
    <property type="nucleotide sequence ID" value="NZ_VVIW01000002.1"/>
</dbReference>
<keyword evidence="4" id="KW-1185">Reference proteome</keyword>
<keyword evidence="1" id="KW-0812">Transmembrane</keyword>
<dbReference type="CDD" id="cd19411">
    <property type="entry name" value="MCP2201-like_sensor"/>
    <property type="match status" value="1"/>
</dbReference>
<dbReference type="InterPro" id="IPR024478">
    <property type="entry name" value="HlyB_4HB_MCP"/>
</dbReference>
<keyword evidence="1" id="KW-1133">Transmembrane helix</keyword>
<dbReference type="Proteomes" id="UP000819052">
    <property type="component" value="Unassembled WGS sequence"/>
</dbReference>
<sequence>MNIANLRIGTRLGGAFGIILLIMAALIATALTLLANISAMSTTLIERDLVQADAANVINVTTRANARTTLELFIAPDAAYSARVRGKIEANKKDISGAIALLDKLAGGAEGRDLLAQIKVERAAYVASFGAVGLPAREVEGNGLVAANKKGRVR</sequence>